<feature type="transmembrane region" description="Helical" evidence="6">
    <location>
        <begin position="379"/>
        <end position="397"/>
    </location>
</feature>
<feature type="transmembrane region" description="Helical" evidence="6">
    <location>
        <begin position="254"/>
        <end position="274"/>
    </location>
</feature>
<feature type="transmembrane region" description="Helical" evidence="6">
    <location>
        <begin position="403"/>
        <end position="421"/>
    </location>
</feature>
<feature type="transmembrane region" description="Helical" evidence="6">
    <location>
        <begin position="101"/>
        <end position="124"/>
    </location>
</feature>
<sequence length="445" mass="46036">MVDSAQSKFVAAGPGTRDRRRVIENPAVPDRLPGQFRSFFAAIAGSDFGTQVSYVALPLTAVLALGAGAAEVGALTALTTAAFLLIGLPAGAWVDRLPRRAVMITTDVVRAVLYGSVPVAWLLGALTMPQLYAVALLGGVATVFSEVAAQTFLPELVGRGHLVPANARLMGARGVNQIVGRSAGGFLASAFAAPVVIALDALSYACSAVVLWRIRVTAPAGPARPRSRVWPDVRDGLRHVLGNRMLRPLAIEGALTNFATTLTITVLPVVFVRELRLDEWVLGVFLAVGGCGALTGAICARALAARFGHGRVLWIAGVAASCAGCAVPLLGSGSGLWFAAVGWAVLTTKTGIGNVLAVSLRQSITPDHLMGRMNATFRFLLTGALAVGGVLAGALGESAGARAVLWVSAGVFAVTWLAVFLSPLRSLRELPEAQDAPVTRAGATR</sequence>
<dbReference type="Proteomes" id="UP000199398">
    <property type="component" value="Unassembled WGS sequence"/>
</dbReference>
<name>A0A1I4SNG3_9PSEU</name>
<dbReference type="PANTHER" id="PTHR23513:SF6">
    <property type="entry name" value="MAJOR FACILITATOR SUPERFAMILY ASSOCIATED DOMAIN-CONTAINING PROTEIN"/>
    <property type="match status" value="1"/>
</dbReference>
<keyword evidence="2" id="KW-1003">Cell membrane</keyword>
<dbReference type="SUPFAM" id="SSF103473">
    <property type="entry name" value="MFS general substrate transporter"/>
    <property type="match status" value="1"/>
</dbReference>
<evidence type="ECO:0000256" key="3">
    <source>
        <dbReference type="ARBA" id="ARBA00022692"/>
    </source>
</evidence>
<dbReference type="Gene3D" id="1.20.1250.20">
    <property type="entry name" value="MFS general substrate transporter like domains"/>
    <property type="match status" value="1"/>
</dbReference>
<evidence type="ECO:0000313" key="10">
    <source>
        <dbReference type="Proteomes" id="UP000199398"/>
    </source>
</evidence>
<evidence type="ECO:0000313" key="9">
    <source>
        <dbReference type="EMBL" id="SFM66058.1"/>
    </source>
</evidence>
<dbReference type="AlphaFoldDB" id="A0A1I4SNG3"/>
<comment type="subcellular location">
    <subcellularLocation>
        <location evidence="1">Cell membrane</location>
        <topology evidence="1">Multi-pass membrane protein</topology>
    </subcellularLocation>
</comment>
<feature type="domain" description="Major facilitator superfamily (MFS) profile" evidence="7">
    <location>
        <begin position="245"/>
        <end position="445"/>
    </location>
</feature>
<dbReference type="CDD" id="cd06173">
    <property type="entry name" value="MFS_MefA_like"/>
    <property type="match status" value="1"/>
</dbReference>
<dbReference type="InterPro" id="IPR020846">
    <property type="entry name" value="MFS_dom"/>
</dbReference>
<dbReference type="InterPro" id="IPR011701">
    <property type="entry name" value="MFS"/>
</dbReference>
<dbReference type="InterPro" id="IPR036259">
    <property type="entry name" value="MFS_trans_sf"/>
</dbReference>
<evidence type="ECO:0000256" key="2">
    <source>
        <dbReference type="ARBA" id="ARBA00022475"/>
    </source>
</evidence>
<organism evidence="9 10">
    <name type="scientific">Saccharopolyspora antimicrobica</name>
    <dbReference type="NCBI Taxonomy" id="455193"/>
    <lineage>
        <taxon>Bacteria</taxon>
        <taxon>Bacillati</taxon>
        <taxon>Actinomycetota</taxon>
        <taxon>Actinomycetes</taxon>
        <taxon>Pseudonocardiales</taxon>
        <taxon>Pseudonocardiaceae</taxon>
        <taxon>Saccharopolyspora</taxon>
    </lineage>
</organism>
<evidence type="ECO:0000256" key="5">
    <source>
        <dbReference type="ARBA" id="ARBA00023136"/>
    </source>
</evidence>
<dbReference type="PANTHER" id="PTHR23513">
    <property type="entry name" value="INTEGRAL MEMBRANE EFFLUX PROTEIN-RELATED"/>
    <property type="match status" value="1"/>
</dbReference>
<evidence type="ECO:0000313" key="11">
    <source>
        <dbReference type="Proteomes" id="UP000270697"/>
    </source>
</evidence>
<dbReference type="EMBL" id="FOUP01000001">
    <property type="protein sequence ID" value="SFM66058.1"/>
    <property type="molecule type" value="Genomic_DNA"/>
</dbReference>
<protein>
    <submittedName>
        <fullName evidence="9">Transmembrane secretion effector</fullName>
    </submittedName>
</protein>
<keyword evidence="4 6" id="KW-1133">Transmembrane helix</keyword>
<dbReference type="Pfam" id="PF07690">
    <property type="entry name" value="MFS_1"/>
    <property type="match status" value="1"/>
</dbReference>
<accession>A0A1I4SNG3</accession>
<dbReference type="PROSITE" id="PS50850">
    <property type="entry name" value="MFS"/>
    <property type="match status" value="1"/>
</dbReference>
<feature type="transmembrane region" description="Helical" evidence="6">
    <location>
        <begin position="312"/>
        <end position="330"/>
    </location>
</feature>
<evidence type="ECO:0000256" key="1">
    <source>
        <dbReference type="ARBA" id="ARBA00004651"/>
    </source>
</evidence>
<keyword evidence="11" id="KW-1185">Reference proteome</keyword>
<evidence type="ECO:0000259" key="7">
    <source>
        <dbReference type="PROSITE" id="PS50850"/>
    </source>
</evidence>
<dbReference type="STRING" id="455193.SAMN05421805_1011076"/>
<dbReference type="GO" id="GO:0005886">
    <property type="term" value="C:plasma membrane"/>
    <property type="evidence" value="ECO:0007669"/>
    <property type="project" value="UniProtKB-SubCell"/>
</dbReference>
<feature type="transmembrane region" description="Helical" evidence="6">
    <location>
        <begin position="130"/>
        <end position="149"/>
    </location>
</feature>
<gene>
    <name evidence="8" type="ORF">ATL45_6243</name>
    <name evidence="9" type="ORF">SAMN05421805_1011076</name>
</gene>
<feature type="transmembrane region" description="Helical" evidence="6">
    <location>
        <begin position="280"/>
        <end position="300"/>
    </location>
</feature>
<evidence type="ECO:0000313" key="8">
    <source>
        <dbReference type="EMBL" id="RKT87821.1"/>
    </source>
</evidence>
<dbReference type="EMBL" id="RBXX01000002">
    <property type="protein sequence ID" value="RKT87821.1"/>
    <property type="molecule type" value="Genomic_DNA"/>
</dbReference>
<feature type="transmembrane region" description="Helical" evidence="6">
    <location>
        <begin position="336"/>
        <end position="358"/>
    </location>
</feature>
<dbReference type="Proteomes" id="UP000270697">
    <property type="component" value="Unassembled WGS sequence"/>
</dbReference>
<reference evidence="9 10" key="1">
    <citation type="submission" date="2016-10" db="EMBL/GenBank/DDBJ databases">
        <authorList>
            <person name="de Groot N.N."/>
        </authorList>
    </citation>
    <scope>NUCLEOTIDE SEQUENCE [LARGE SCALE GENOMIC DNA]</scope>
    <source>
        <strain evidence="9 10">CPCC 201259</strain>
    </source>
</reference>
<proteinExistence type="predicted"/>
<evidence type="ECO:0000256" key="4">
    <source>
        <dbReference type="ARBA" id="ARBA00022989"/>
    </source>
</evidence>
<evidence type="ECO:0000256" key="6">
    <source>
        <dbReference type="SAM" id="Phobius"/>
    </source>
</evidence>
<feature type="transmembrane region" description="Helical" evidence="6">
    <location>
        <begin position="72"/>
        <end position="94"/>
    </location>
</feature>
<reference evidence="8 11" key="2">
    <citation type="submission" date="2018-10" db="EMBL/GenBank/DDBJ databases">
        <title>Sequencing the genomes of 1000 actinobacteria strains.</title>
        <authorList>
            <person name="Klenk H.-P."/>
        </authorList>
    </citation>
    <scope>NUCLEOTIDE SEQUENCE [LARGE SCALE GENOMIC DNA]</scope>
    <source>
        <strain evidence="8 11">DSM 45119</strain>
    </source>
</reference>
<keyword evidence="5 6" id="KW-0472">Membrane</keyword>
<feature type="transmembrane region" description="Helical" evidence="6">
    <location>
        <begin position="39"/>
        <end position="66"/>
    </location>
</feature>
<keyword evidence="3 6" id="KW-0812">Transmembrane</keyword>
<dbReference type="GO" id="GO:0022857">
    <property type="term" value="F:transmembrane transporter activity"/>
    <property type="evidence" value="ECO:0007669"/>
    <property type="project" value="InterPro"/>
</dbReference>